<dbReference type="GO" id="GO:0046718">
    <property type="term" value="P:symbiont entry into host cell"/>
    <property type="evidence" value="ECO:0007669"/>
    <property type="project" value="UniProtKB-KW"/>
</dbReference>
<dbReference type="InterPro" id="IPR004900">
    <property type="entry name" value="Poxvirus_P35"/>
</dbReference>
<accession>A0A223FMU9</accession>
<dbReference type="EMBL" id="MF001304">
    <property type="protein sequence ID" value="AST09292.1"/>
    <property type="molecule type" value="Genomic_DNA"/>
</dbReference>
<reference evidence="12" key="1">
    <citation type="journal article" date="2017" name="Virus Genes">
        <title>Two novel poxviruses with unusual genome rearrangements: NY_014 and Murmansk.</title>
        <authorList>
            <person name="Smithson C."/>
            <person name="Meyer H."/>
            <person name="Gigante C.M."/>
            <person name="Gao J."/>
            <person name="Zhao H."/>
            <person name="Batra D."/>
            <person name="Damon I."/>
            <person name="Upton C."/>
            <person name="Li Y."/>
        </authorList>
    </citation>
    <scope>NUCLEOTIDE SEQUENCE [LARGE SCALE GENOMIC DNA]</scope>
    <source>
        <strain evidence="12">LEIV-11411</strain>
    </source>
</reference>
<keyword evidence="10" id="KW-1160">Virus entry into host cell</keyword>
<evidence type="ECO:0000313" key="12">
    <source>
        <dbReference type="EMBL" id="AST09292.1"/>
    </source>
</evidence>
<evidence type="ECO:0000256" key="8">
    <source>
        <dbReference type="ARBA" id="ARBA00022989"/>
    </source>
</evidence>
<gene>
    <name evidence="12" type="ORF">Murmansk-097</name>
</gene>
<keyword evidence="8 11" id="KW-1133">Transmembrane helix</keyword>
<evidence type="ECO:0000256" key="9">
    <source>
        <dbReference type="ARBA" id="ARBA00023136"/>
    </source>
</evidence>
<keyword evidence="9 11" id="KW-0472">Membrane</keyword>
<evidence type="ECO:0000256" key="4">
    <source>
        <dbReference type="ARBA" id="ARBA00022804"/>
    </source>
</evidence>
<dbReference type="Pfam" id="PF03213">
    <property type="entry name" value="Pox_P35"/>
    <property type="match status" value="1"/>
</dbReference>
<keyword evidence="4" id="KW-1161">Viral attachment to host cell</keyword>
<evidence type="ECO:0000256" key="11">
    <source>
        <dbReference type="SAM" id="Phobius"/>
    </source>
</evidence>
<evidence type="ECO:0000256" key="2">
    <source>
        <dbReference type="ARBA" id="ARBA00022581"/>
    </source>
</evidence>
<dbReference type="GO" id="GO:0019031">
    <property type="term" value="C:viral envelope"/>
    <property type="evidence" value="ECO:0007669"/>
    <property type="project" value="UniProtKB-KW"/>
</dbReference>
<evidence type="ECO:0000256" key="6">
    <source>
        <dbReference type="ARBA" id="ARBA00022879"/>
    </source>
</evidence>
<proteinExistence type="predicted"/>
<organism evidence="12">
    <name type="scientific">Murmansk poxvirus</name>
    <dbReference type="NCBI Taxonomy" id="2025359"/>
    <lineage>
        <taxon>Viruses</taxon>
        <taxon>Varidnaviria</taxon>
        <taxon>Bamfordvirae</taxon>
        <taxon>Nucleocytoviricota</taxon>
        <taxon>Pokkesviricetes</taxon>
        <taxon>Chitovirales</taxon>
        <taxon>Poxviridae</taxon>
        <taxon>Chordopoxvirinae</taxon>
        <taxon>Centapoxvirus</taxon>
        <taxon>Centapoxvirus microtuspox</taxon>
        <taxon>Murmansk microtuspox virus</taxon>
    </lineage>
</organism>
<keyword evidence="5" id="KW-0946">Virion</keyword>
<dbReference type="GO" id="GO:0019062">
    <property type="term" value="P:virion attachment to host cell"/>
    <property type="evidence" value="ECO:0007669"/>
    <property type="project" value="UniProtKB-KW"/>
</dbReference>
<keyword evidence="13" id="KW-1185">Reference proteome</keyword>
<keyword evidence="3 11" id="KW-0812">Transmembrane</keyword>
<comment type="subcellular location">
    <subcellularLocation>
        <location evidence="1">Virion membrane</location>
        <topology evidence="1">Single-pass membrane protein</topology>
    </subcellularLocation>
</comment>
<evidence type="ECO:0000313" key="13">
    <source>
        <dbReference type="Proteomes" id="UP000217350"/>
    </source>
</evidence>
<evidence type="ECO:0000256" key="3">
    <source>
        <dbReference type="ARBA" id="ARBA00022692"/>
    </source>
</evidence>
<sequence length="324" mass="37594">MERGKKIPIVIIPVVDRPPNQTFPNYPTEDANKRLLSFSDEYVYPMADIIKQENDPNHYNDYHFATWNGGDIRKVDKYAKFFSGFCNTMCTLETKTHILKHLSLWDSSQFLELQKSKIDYVVVIENDNTIEDITFIRPVIDAMSKKKIDILQMREVMIGSRVKTELVTTKEHTIYSYSAGYDISLSAYIINIDAAIKLVNEIVKSGGVSSGFYFEIGRLENELNINRQIMEDAAKYVRHDPRLVAERRFDTMKPNFWSRIGKAMAKRFPTVMYTFTTPLISFFGLFDINVIGFILILFIMFMLIFDVRSRLLWFLTGTVITGFI</sequence>
<evidence type="ECO:0000256" key="10">
    <source>
        <dbReference type="ARBA" id="ARBA00023296"/>
    </source>
</evidence>
<keyword evidence="6" id="KW-0261">Viral envelope protein</keyword>
<evidence type="ECO:0000256" key="5">
    <source>
        <dbReference type="ARBA" id="ARBA00022844"/>
    </source>
</evidence>
<keyword evidence="2" id="KW-0945">Host-virus interaction</keyword>
<evidence type="ECO:0000256" key="7">
    <source>
        <dbReference type="ARBA" id="ARBA00022921"/>
    </source>
</evidence>
<feature type="transmembrane region" description="Helical" evidence="11">
    <location>
        <begin position="279"/>
        <end position="305"/>
    </location>
</feature>
<protein>
    <submittedName>
        <fullName evidence="12">Immunodominant IMV surface protein</fullName>
    </submittedName>
</protein>
<evidence type="ECO:0000256" key="1">
    <source>
        <dbReference type="ARBA" id="ARBA00004381"/>
    </source>
</evidence>
<name>A0A223FMU9_9POXV</name>
<keyword evidence="7" id="KW-0426">Late protein</keyword>
<dbReference type="GO" id="GO:0055036">
    <property type="term" value="C:virion membrane"/>
    <property type="evidence" value="ECO:0007669"/>
    <property type="project" value="UniProtKB-SubCell"/>
</dbReference>
<dbReference type="OrthoDB" id="9093at10239"/>
<dbReference type="Proteomes" id="UP000217350">
    <property type="component" value="Segment"/>
</dbReference>